<dbReference type="VEuPathDB" id="FungiDB:GMDG_07698"/>
<gene>
    <name evidence="1" type="ORF">VC83_04875</name>
</gene>
<dbReference type="OrthoDB" id="2336871at2759"/>
<sequence length="136" mass="14669">MALNSGCGCGLDLLCDHMGHWHCLVETISWINNNGNGQGFLSAVVTDGLPEGFYRLCTVSSSANHQPVLMPVANVVLKMIAPSSRSRRVAMEATQTKVETAAMPTPEAMEEMETKEVTQMAMVGPLIQLPQLTPLL</sequence>
<reference evidence="1" key="1">
    <citation type="submission" date="2016-03" db="EMBL/GenBank/DDBJ databases">
        <title>Updated assembly of Pseudogymnoascus destructans, the fungus causing white-nose syndrome of bats.</title>
        <authorList>
            <person name="Palmer J.M."/>
            <person name="Drees K.P."/>
            <person name="Foster J.T."/>
            <person name="Lindner D.L."/>
        </authorList>
    </citation>
    <scope>NUCLEOTIDE SEQUENCE [LARGE SCALE GENOMIC DNA]</scope>
    <source>
        <strain evidence="1">20631-21</strain>
    </source>
</reference>
<protein>
    <submittedName>
        <fullName evidence="1">Uncharacterized protein</fullName>
    </submittedName>
</protein>
<name>A0A177A8I4_9PEZI</name>
<dbReference type="InterPro" id="IPR053216">
    <property type="entry name" value="Appressorial_penetr-assoc"/>
</dbReference>
<dbReference type="GeneID" id="36287944"/>
<organism evidence="1">
    <name type="scientific">Pseudogymnoascus destructans</name>
    <dbReference type="NCBI Taxonomy" id="655981"/>
    <lineage>
        <taxon>Eukaryota</taxon>
        <taxon>Fungi</taxon>
        <taxon>Dikarya</taxon>
        <taxon>Ascomycota</taxon>
        <taxon>Pezizomycotina</taxon>
        <taxon>Leotiomycetes</taxon>
        <taxon>Thelebolales</taxon>
        <taxon>Thelebolaceae</taxon>
        <taxon>Pseudogymnoascus</taxon>
    </lineage>
</organism>
<proteinExistence type="predicted"/>
<dbReference type="RefSeq" id="XP_024323742.1">
    <property type="nucleotide sequence ID" value="XM_024468502.1"/>
</dbReference>
<accession>A0A177A8I4</accession>
<dbReference type="PANTHER" id="PTHR34587:SF2">
    <property type="entry name" value="G-PROTEIN COUPLED RECEPTORS FAMILY 1 PROFILE DOMAIN-CONTAINING PROTEIN"/>
    <property type="match status" value="1"/>
</dbReference>
<dbReference type="EMBL" id="KV441396">
    <property type="protein sequence ID" value="OAF58457.1"/>
    <property type="molecule type" value="Genomic_DNA"/>
</dbReference>
<dbReference type="AlphaFoldDB" id="A0A177A8I4"/>
<evidence type="ECO:0000313" key="1">
    <source>
        <dbReference type="EMBL" id="OAF58457.1"/>
    </source>
</evidence>
<dbReference type="PANTHER" id="PTHR34587">
    <property type="entry name" value="VWFA DOMAIN-CONTAINING PROTEIN"/>
    <property type="match status" value="1"/>
</dbReference>
<dbReference type="Proteomes" id="UP000077154">
    <property type="component" value="Unassembled WGS sequence"/>
</dbReference>